<sequence length="152" mass="17464">MIIMLLYTCGRWWPNNRPCLRRAVSLPCPPPPPSKTGPTKPAAPPRLGIRRRRRVTTCGSPSSAMAYIFVTDLPTHLWSPIYNSSRPIIFYYFDRAGKKIANLWSKKITASYYLHNVFCISLVVVNKLNNPVQFFWRRLLCLVARKSAEVLI</sequence>
<dbReference type="Proteomes" id="UP001154329">
    <property type="component" value="Chromosome 1"/>
</dbReference>
<reference evidence="1" key="2">
    <citation type="submission" date="2022-10" db="EMBL/GenBank/DDBJ databases">
        <authorList>
            <consortium name="ENA_rothamsted_submissions"/>
            <consortium name="culmorum"/>
            <person name="King R."/>
        </authorList>
    </citation>
    <scope>NUCLEOTIDE SEQUENCE</scope>
</reference>
<dbReference type="EMBL" id="OU899034">
    <property type="protein sequence ID" value="CAH1712000.1"/>
    <property type="molecule type" value="Genomic_DNA"/>
</dbReference>
<dbReference type="AlphaFoldDB" id="A0A9P0IN92"/>
<accession>A0A9P0IN92</accession>
<proteinExistence type="predicted"/>
<evidence type="ECO:0000313" key="1">
    <source>
        <dbReference type="EMBL" id="CAH1712000.1"/>
    </source>
</evidence>
<evidence type="ECO:0000313" key="2">
    <source>
        <dbReference type="Proteomes" id="UP001154329"/>
    </source>
</evidence>
<protein>
    <submittedName>
        <fullName evidence="1">Uncharacterized protein</fullName>
    </submittedName>
</protein>
<organism evidence="1 2">
    <name type="scientific">Aphis gossypii</name>
    <name type="common">Cotton aphid</name>
    <dbReference type="NCBI Taxonomy" id="80765"/>
    <lineage>
        <taxon>Eukaryota</taxon>
        <taxon>Metazoa</taxon>
        <taxon>Ecdysozoa</taxon>
        <taxon>Arthropoda</taxon>
        <taxon>Hexapoda</taxon>
        <taxon>Insecta</taxon>
        <taxon>Pterygota</taxon>
        <taxon>Neoptera</taxon>
        <taxon>Paraneoptera</taxon>
        <taxon>Hemiptera</taxon>
        <taxon>Sternorrhyncha</taxon>
        <taxon>Aphidomorpha</taxon>
        <taxon>Aphidoidea</taxon>
        <taxon>Aphididae</taxon>
        <taxon>Aphidini</taxon>
        <taxon>Aphis</taxon>
        <taxon>Aphis</taxon>
    </lineage>
</organism>
<keyword evidence="2" id="KW-1185">Reference proteome</keyword>
<reference evidence="1" key="1">
    <citation type="submission" date="2022-02" db="EMBL/GenBank/DDBJ databases">
        <authorList>
            <person name="King R."/>
        </authorList>
    </citation>
    <scope>NUCLEOTIDE SEQUENCE</scope>
</reference>
<gene>
    <name evidence="1" type="ORF">APHIGO_LOCUS1824</name>
</gene>
<name>A0A9P0IN92_APHGO</name>